<dbReference type="CDD" id="cd16833">
    <property type="entry name" value="YfiH"/>
    <property type="match status" value="1"/>
</dbReference>
<keyword evidence="7" id="KW-0862">Zinc</keyword>
<dbReference type="InterPro" id="IPR038371">
    <property type="entry name" value="Cu_polyphenol_OxRdtase_sf"/>
</dbReference>
<protein>
    <recommendedName>
        <fullName evidence="11">Purine nucleoside phosphorylase</fullName>
    </recommendedName>
</protein>
<comment type="catalytic activity">
    <reaction evidence="9">
        <text>adenosine + phosphate = alpha-D-ribose 1-phosphate + adenine</text>
        <dbReference type="Rhea" id="RHEA:27642"/>
        <dbReference type="ChEBI" id="CHEBI:16335"/>
        <dbReference type="ChEBI" id="CHEBI:16708"/>
        <dbReference type="ChEBI" id="CHEBI:43474"/>
        <dbReference type="ChEBI" id="CHEBI:57720"/>
        <dbReference type="EC" id="2.4.2.1"/>
    </reaction>
    <physiologicalReaction direction="left-to-right" evidence="9">
        <dbReference type="Rhea" id="RHEA:27643"/>
    </physiologicalReaction>
</comment>
<comment type="catalytic activity">
    <reaction evidence="10">
        <text>S-methyl-5'-thioadenosine + phosphate = 5-(methylsulfanyl)-alpha-D-ribose 1-phosphate + adenine</text>
        <dbReference type="Rhea" id="RHEA:11852"/>
        <dbReference type="ChEBI" id="CHEBI:16708"/>
        <dbReference type="ChEBI" id="CHEBI:17509"/>
        <dbReference type="ChEBI" id="CHEBI:43474"/>
        <dbReference type="ChEBI" id="CHEBI:58533"/>
        <dbReference type="EC" id="2.4.2.28"/>
    </reaction>
    <physiologicalReaction direction="left-to-right" evidence="10">
        <dbReference type="Rhea" id="RHEA:11853"/>
    </physiologicalReaction>
</comment>
<keyword evidence="5" id="KW-0479">Metal-binding</keyword>
<comment type="catalytic activity">
    <reaction evidence="1">
        <text>inosine + phosphate = alpha-D-ribose 1-phosphate + hypoxanthine</text>
        <dbReference type="Rhea" id="RHEA:27646"/>
        <dbReference type="ChEBI" id="CHEBI:17368"/>
        <dbReference type="ChEBI" id="CHEBI:17596"/>
        <dbReference type="ChEBI" id="CHEBI:43474"/>
        <dbReference type="ChEBI" id="CHEBI:57720"/>
        <dbReference type="EC" id="2.4.2.1"/>
    </reaction>
    <physiologicalReaction direction="left-to-right" evidence="1">
        <dbReference type="Rhea" id="RHEA:27647"/>
    </physiologicalReaction>
</comment>
<keyword evidence="13" id="KW-1185">Reference proteome</keyword>
<evidence type="ECO:0000256" key="9">
    <source>
        <dbReference type="ARBA" id="ARBA00048968"/>
    </source>
</evidence>
<evidence type="ECO:0000313" key="12">
    <source>
        <dbReference type="EMBL" id="MSS15174.1"/>
    </source>
</evidence>
<dbReference type="PANTHER" id="PTHR30616">
    <property type="entry name" value="UNCHARACTERIZED PROTEIN YFIH"/>
    <property type="match status" value="1"/>
</dbReference>
<evidence type="ECO:0000256" key="8">
    <source>
        <dbReference type="ARBA" id="ARBA00047989"/>
    </source>
</evidence>
<dbReference type="EMBL" id="VULZ01000009">
    <property type="protein sequence ID" value="MSS15174.1"/>
    <property type="molecule type" value="Genomic_DNA"/>
</dbReference>
<reference evidence="12 13" key="1">
    <citation type="submission" date="2019-08" db="EMBL/GenBank/DDBJ databases">
        <title>In-depth cultivation of the pig gut microbiome towards novel bacterial diversity and tailored functional studies.</title>
        <authorList>
            <person name="Wylensek D."/>
            <person name="Hitch T.C.A."/>
            <person name="Clavel T."/>
        </authorList>
    </citation>
    <scope>NUCLEOTIDE SEQUENCE [LARGE SCALE GENOMIC DNA]</scope>
    <source>
        <strain evidence="12 13">Oil+RF-744-WCA-WT-11</strain>
    </source>
</reference>
<evidence type="ECO:0000256" key="5">
    <source>
        <dbReference type="ARBA" id="ARBA00022723"/>
    </source>
</evidence>
<evidence type="ECO:0000256" key="10">
    <source>
        <dbReference type="ARBA" id="ARBA00049893"/>
    </source>
</evidence>
<comment type="function">
    <text evidence="2">Purine nucleoside enzyme that catalyzes the phosphorolysis of adenosine and inosine nucleosides, yielding D-ribose 1-phosphate and the respective free bases, adenine and hypoxanthine. Also catalyzes the phosphorolysis of S-methyl-5'-thioadenosine into adenine and S-methyl-5-thio-alpha-D-ribose 1-phosphate. Also has adenosine deaminase activity.</text>
</comment>
<organism evidence="12 13">
    <name type="scientific">Porcincola intestinalis</name>
    <dbReference type="NCBI Taxonomy" id="2606632"/>
    <lineage>
        <taxon>Bacteria</taxon>
        <taxon>Bacillati</taxon>
        <taxon>Bacillota</taxon>
        <taxon>Clostridia</taxon>
        <taxon>Lachnospirales</taxon>
        <taxon>Lachnospiraceae</taxon>
        <taxon>Porcincola</taxon>
    </lineage>
</organism>
<evidence type="ECO:0000256" key="2">
    <source>
        <dbReference type="ARBA" id="ARBA00003215"/>
    </source>
</evidence>
<keyword evidence="4" id="KW-0808">Transferase</keyword>
<accession>A0A6L5X8U1</accession>
<name>A0A6L5X8U1_9FIRM</name>
<sequence>MDRLTLHEKNGVVWISFPLLDQFDFVVNAFSTRIGGVSEGYTSAMNLSLSREMSGGLGNMGLRTDIPECDIRGSAPDGAAMKRFLENHRRFAEAVGYDLSDLVFSDQTHTDRVREVTKKDRGNGILRPNAFHDVDGLMTDQTDVAMMTFYADCVPLLLVDPVHRAAACVHSGWRGTIAGIGTKAVQKMQRRYGSDPAVIMAAIGPSICGDCYEVSEDVATRFSEKYRMEEGDGQNRADGAVGRIVSPGRDGHAMLNLQEACRANFLRAGLLPEHISVPDICTAENAAVLFSHRALDGKRGNLAAVLEITDG</sequence>
<evidence type="ECO:0000256" key="7">
    <source>
        <dbReference type="ARBA" id="ARBA00022833"/>
    </source>
</evidence>
<proteinExistence type="inferred from homology"/>
<dbReference type="NCBIfam" id="TIGR00726">
    <property type="entry name" value="peptidoglycan editing factor PgeF"/>
    <property type="match status" value="1"/>
</dbReference>
<dbReference type="PANTHER" id="PTHR30616:SF2">
    <property type="entry name" value="PURINE NUCLEOSIDE PHOSPHORYLASE LACC1"/>
    <property type="match status" value="1"/>
</dbReference>
<dbReference type="GO" id="GO:0005507">
    <property type="term" value="F:copper ion binding"/>
    <property type="evidence" value="ECO:0007669"/>
    <property type="project" value="TreeGrafter"/>
</dbReference>
<dbReference type="AlphaFoldDB" id="A0A6L5X8U1"/>
<evidence type="ECO:0000256" key="6">
    <source>
        <dbReference type="ARBA" id="ARBA00022801"/>
    </source>
</evidence>
<comment type="catalytic activity">
    <reaction evidence="8">
        <text>adenosine + H2O + H(+) = inosine + NH4(+)</text>
        <dbReference type="Rhea" id="RHEA:24408"/>
        <dbReference type="ChEBI" id="CHEBI:15377"/>
        <dbReference type="ChEBI" id="CHEBI:15378"/>
        <dbReference type="ChEBI" id="CHEBI:16335"/>
        <dbReference type="ChEBI" id="CHEBI:17596"/>
        <dbReference type="ChEBI" id="CHEBI:28938"/>
        <dbReference type="EC" id="3.5.4.4"/>
    </reaction>
    <physiologicalReaction direction="left-to-right" evidence="8">
        <dbReference type="Rhea" id="RHEA:24409"/>
    </physiologicalReaction>
</comment>
<dbReference type="Gene3D" id="3.60.140.10">
    <property type="entry name" value="CNF1/YfiH-like putative cysteine hydrolases"/>
    <property type="match status" value="1"/>
</dbReference>
<dbReference type="InterPro" id="IPR011324">
    <property type="entry name" value="Cytotoxic_necrot_fac-like_cat"/>
</dbReference>
<evidence type="ECO:0000256" key="11">
    <source>
        <dbReference type="RuleBase" id="RU361274"/>
    </source>
</evidence>
<evidence type="ECO:0000256" key="3">
    <source>
        <dbReference type="ARBA" id="ARBA00007353"/>
    </source>
</evidence>
<evidence type="ECO:0000256" key="1">
    <source>
        <dbReference type="ARBA" id="ARBA00000553"/>
    </source>
</evidence>
<comment type="similarity">
    <text evidence="3 11">Belongs to the purine nucleoside phosphorylase YfiH/LACC1 family.</text>
</comment>
<dbReference type="GO" id="GO:0016787">
    <property type="term" value="F:hydrolase activity"/>
    <property type="evidence" value="ECO:0007669"/>
    <property type="project" value="UniProtKB-KW"/>
</dbReference>
<dbReference type="Pfam" id="PF02578">
    <property type="entry name" value="Cu-oxidase_4"/>
    <property type="match status" value="1"/>
</dbReference>
<evidence type="ECO:0000256" key="4">
    <source>
        <dbReference type="ARBA" id="ARBA00022679"/>
    </source>
</evidence>
<keyword evidence="6" id="KW-0378">Hydrolase</keyword>
<dbReference type="InterPro" id="IPR003730">
    <property type="entry name" value="Cu_polyphenol_OxRdtase"/>
</dbReference>
<dbReference type="Proteomes" id="UP000481852">
    <property type="component" value="Unassembled WGS sequence"/>
</dbReference>
<evidence type="ECO:0000313" key="13">
    <source>
        <dbReference type="Proteomes" id="UP000481852"/>
    </source>
</evidence>
<dbReference type="GO" id="GO:0017061">
    <property type="term" value="F:S-methyl-5-thioadenosine phosphorylase activity"/>
    <property type="evidence" value="ECO:0007669"/>
    <property type="project" value="UniProtKB-EC"/>
</dbReference>
<gene>
    <name evidence="12" type="primary">pgeF</name>
    <name evidence="12" type="ORF">FYJ35_09030</name>
</gene>
<dbReference type="SUPFAM" id="SSF64438">
    <property type="entry name" value="CNF1/YfiH-like putative cysteine hydrolases"/>
    <property type="match status" value="1"/>
</dbReference>
<comment type="caution">
    <text evidence="12">The sequence shown here is derived from an EMBL/GenBank/DDBJ whole genome shotgun (WGS) entry which is preliminary data.</text>
</comment>